<dbReference type="RefSeq" id="WP_252081885.1">
    <property type="nucleotide sequence ID" value="NZ_CP092418.1"/>
</dbReference>
<dbReference type="SUPFAM" id="SSF47413">
    <property type="entry name" value="lambda repressor-like DNA-binding domains"/>
    <property type="match status" value="1"/>
</dbReference>
<evidence type="ECO:0000313" key="2">
    <source>
        <dbReference type="Proteomes" id="UP001055658"/>
    </source>
</evidence>
<name>A0ABY4V8R0_9GAMM</name>
<accession>A0ABY4V8R0</accession>
<keyword evidence="2" id="KW-1185">Reference proteome</keyword>
<sequence>MGKTSKLRAGDRLRAIRELTGLTQKEFAELLKLELVHLKNMEYKKNRVTEECYEAVGFTFPELLPWFVYEGPVNLQGLRNSDNKLCKFIAARIDAGLVPEGYFSEGSIRDGDTKEG</sequence>
<gene>
    <name evidence="1" type="ORF">MJO52_11925</name>
</gene>
<dbReference type="Proteomes" id="UP001055658">
    <property type="component" value="Chromosome"/>
</dbReference>
<proteinExistence type="predicted"/>
<evidence type="ECO:0000313" key="1">
    <source>
        <dbReference type="EMBL" id="USD19791.1"/>
    </source>
</evidence>
<dbReference type="InterPro" id="IPR001387">
    <property type="entry name" value="Cro/C1-type_HTH"/>
</dbReference>
<dbReference type="CDD" id="cd00093">
    <property type="entry name" value="HTH_XRE"/>
    <property type="match status" value="1"/>
</dbReference>
<dbReference type="EMBL" id="CP092418">
    <property type="protein sequence ID" value="USD19791.1"/>
    <property type="molecule type" value="Genomic_DNA"/>
</dbReference>
<reference evidence="1" key="1">
    <citation type="submission" date="2022-02" db="EMBL/GenBank/DDBJ databases">
        <title>Coral-associated bacteria.</title>
        <authorList>
            <person name="Tang K."/>
            <person name="Wang X."/>
        </authorList>
    </citation>
    <scope>NUCLEOTIDE SEQUENCE</scope>
    <source>
        <strain evidence="1">SCSIO 43006</strain>
    </source>
</reference>
<dbReference type="InterPro" id="IPR010982">
    <property type="entry name" value="Lambda_DNA-bd_dom_sf"/>
</dbReference>
<organism evidence="1 2">
    <name type="scientific">Microbulbifer variabilis</name>
    <dbReference type="NCBI Taxonomy" id="266805"/>
    <lineage>
        <taxon>Bacteria</taxon>
        <taxon>Pseudomonadati</taxon>
        <taxon>Pseudomonadota</taxon>
        <taxon>Gammaproteobacteria</taxon>
        <taxon>Cellvibrionales</taxon>
        <taxon>Microbulbiferaceae</taxon>
        <taxon>Microbulbifer</taxon>
    </lineage>
</organism>
<protein>
    <submittedName>
        <fullName evidence="1">Helix-turn-helix domain-containing protein</fullName>
    </submittedName>
</protein>
<dbReference type="Gene3D" id="1.10.260.40">
    <property type="entry name" value="lambda repressor-like DNA-binding domains"/>
    <property type="match status" value="1"/>
</dbReference>